<dbReference type="Proteomes" id="UP000193228">
    <property type="component" value="Unassembled WGS sequence"/>
</dbReference>
<organism evidence="2 3">
    <name type="scientific">Paraburkholderia susongensis</name>
    <dbReference type="NCBI Taxonomy" id="1515439"/>
    <lineage>
        <taxon>Bacteria</taxon>
        <taxon>Pseudomonadati</taxon>
        <taxon>Pseudomonadota</taxon>
        <taxon>Betaproteobacteria</taxon>
        <taxon>Burkholderiales</taxon>
        <taxon>Burkholderiaceae</taxon>
        <taxon>Paraburkholderia</taxon>
    </lineage>
</organism>
<proteinExistence type="predicted"/>
<name>A0A1X7HXZ8_9BURK</name>
<keyword evidence="3" id="KW-1185">Reference proteome</keyword>
<evidence type="ECO:0000313" key="2">
    <source>
        <dbReference type="EMBL" id="SMG06892.1"/>
    </source>
</evidence>
<sequence>MNMSHTIPTLLLRNLSDVFGEIDPVRRRAALKELFHEDAVFYDPKQGVYRGHAAIDQIAGAIKATHPDFQYQPIAEPETTGDGGRVKWVSGTPGKAPEYAGTDFIIARDGKIAAVYLFFDPLP</sequence>
<feature type="domain" description="SnoaL-like" evidence="1">
    <location>
        <begin position="28"/>
        <end position="114"/>
    </location>
</feature>
<dbReference type="Pfam" id="PF12680">
    <property type="entry name" value="SnoaL_2"/>
    <property type="match status" value="1"/>
</dbReference>
<dbReference type="RefSeq" id="WP_244195892.1">
    <property type="nucleotide sequence ID" value="NZ_FXAT01000001.1"/>
</dbReference>
<dbReference type="STRING" id="1515439.SAMN06265784_101140"/>
<reference evidence="3" key="1">
    <citation type="submission" date="2017-04" db="EMBL/GenBank/DDBJ databases">
        <authorList>
            <person name="Varghese N."/>
            <person name="Submissions S."/>
        </authorList>
    </citation>
    <scope>NUCLEOTIDE SEQUENCE [LARGE SCALE GENOMIC DNA]</scope>
    <source>
        <strain evidence="3">LMG 29540</strain>
    </source>
</reference>
<dbReference type="InterPro" id="IPR037401">
    <property type="entry name" value="SnoaL-like"/>
</dbReference>
<dbReference type="AlphaFoldDB" id="A0A1X7HXZ8"/>
<protein>
    <submittedName>
        <fullName evidence="2">SnoaL-like domain-containing protein</fullName>
    </submittedName>
</protein>
<evidence type="ECO:0000313" key="3">
    <source>
        <dbReference type="Proteomes" id="UP000193228"/>
    </source>
</evidence>
<accession>A0A1X7HXZ8</accession>
<dbReference type="EMBL" id="FXAT01000001">
    <property type="protein sequence ID" value="SMG06892.1"/>
    <property type="molecule type" value="Genomic_DNA"/>
</dbReference>
<dbReference type="InterPro" id="IPR032710">
    <property type="entry name" value="NTF2-like_dom_sf"/>
</dbReference>
<evidence type="ECO:0000259" key="1">
    <source>
        <dbReference type="Pfam" id="PF12680"/>
    </source>
</evidence>
<dbReference type="Gene3D" id="3.10.450.50">
    <property type="match status" value="1"/>
</dbReference>
<gene>
    <name evidence="2" type="ORF">SAMN06265784_101140</name>
</gene>
<dbReference type="SUPFAM" id="SSF54427">
    <property type="entry name" value="NTF2-like"/>
    <property type="match status" value="1"/>
</dbReference>